<gene>
    <name evidence="2" type="ORF">K7432_018395</name>
</gene>
<accession>A0ABR2WCA0</accession>
<protein>
    <submittedName>
        <fullName evidence="2">Uncharacterized protein</fullName>
    </submittedName>
</protein>
<name>A0ABR2WCA0_9FUNG</name>
<evidence type="ECO:0000256" key="1">
    <source>
        <dbReference type="ARBA" id="ARBA00023002"/>
    </source>
</evidence>
<dbReference type="EMBL" id="JASJQH010005870">
    <property type="protein sequence ID" value="KAK9739244.1"/>
    <property type="molecule type" value="Genomic_DNA"/>
</dbReference>
<reference evidence="2 3" key="1">
    <citation type="submission" date="2023-04" db="EMBL/GenBank/DDBJ databases">
        <title>Genome of Basidiobolus ranarum AG-B5.</title>
        <authorList>
            <person name="Stajich J.E."/>
            <person name="Carter-House D."/>
            <person name="Gryganskyi A."/>
        </authorList>
    </citation>
    <scope>NUCLEOTIDE SEQUENCE [LARGE SCALE GENOMIC DNA]</scope>
    <source>
        <strain evidence="2 3">AG-B5</strain>
    </source>
</reference>
<dbReference type="Proteomes" id="UP001479436">
    <property type="component" value="Unassembled WGS sequence"/>
</dbReference>
<keyword evidence="1" id="KW-0560">Oxidoreductase</keyword>
<proteinExistence type="predicted"/>
<dbReference type="InterPro" id="IPR036291">
    <property type="entry name" value="NAD(P)-bd_dom_sf"/>
</dbReference>
<keyword evidence="3" id="KW-1185">Reference proteome</keyword>
<comment type="caution">
    <text evidence="2">The sequence shown here is derived from an EMBL/GenBank/DDBJ whole genome shotgun (WGS) entry which is preliminary data.</text>
</comment>
<dbReference type="PANTHER" id="PTHR43157">
    <property type="entry name" value="PHOSPHATIDYLINOSITOL-GLYCAN BIOSYNTHESIS CLASS F PROTEIN-RELATED"/>
    <property type="match status" value="1"/>
</dbReference>
<sequence>MANLEEKTVIITGANSGLGFCTAREFGRVGARVWLACHNPSKAKEALTQLREQVPEGDFKVGKLDLSDLASLHDFSQEVLAELISLLTM</sequence>
<dbReference type="Gene3D" id="3.40.50.720">
    <property type="entry name" value="NAD(P)-binding Rossmann-like Domain"/>
    <property type="match status" value="1"/>
</dbReference>
<evidence type="ECO:0000313" key="2">
    <source>
        <dbReference type="EMBL" id="KAK9739244.1"/>
    </source>
</evidence>
<dbReference type="Pfam" id="PF00106">
    <property type="entry name" value="adh_short"/>
    <property type="match status" value="1"/>
</dbReference>
<dbReference type="SUPFAM" id="SSF51735">
    <property type="entry name" value="NAD(P)-binding Rossmann-fold domains"/>
    <property type="match status" value="1"/>
</dbReference>
<dbReference type="PANTHER" id="PTHR43157:SF31">
    <property type="entry name" value="PHOSPHATIDYLINOSITOL-GLYCAN BIOSYNTHESIS CLASS F PROTEIN"/>
    <property type="match status" value="1"/>
</dbReference>
<organism evidence="2 3">
    <name type="scientific">Basidiobolus ranarum</name>
    <dbReference type="NCBI Taxonomy" id="34480"/>
    <lineage>
        <taxon>Eukaryota</taxon>
        <taxon>Fungi</taxon>
        <taxon>Fungi incertae sedis</taxon>
        <taxon>Zoopagomycota</taxon>
        <taxon>Entomophthoromycotina</taxon>
        <taxon>Basidiobolomycetes</taxon>
        <taxon>Basidiobolales</taxon>
        <taxon>Basidiobolaceae</taxon>
        <taxon>Basidiobolus</taxon>
    </lineage>
</organism>
<dbReference type="InterPro" id="IPR002347">
    <property type="entry name" value="SDR_fam"/>
</dbReference>
<evidence type="ECO:0000313" key="3">
    <source>
        <dbReference type="Proteomes" id="UP001479436"/>
    </source>
</evidence>